<accession>A0A835Y6G6</accession>
<feature type="compositionally biased region" description="Pro residues" evidence="1">
    <location>
        <begin position="224"/>
        <end position="239"/>
    </location>
</feature>
<name>A0A835Y6G6_9CHLO</name>
<dbReference type="PANTHER" id="PTHR18841">
    <property type="entry name" value="VITELLINE MEMBRANE OUTER LAYER PROTEIN I-RELATED"/>
    <property type="match status" value="1"/>
</dbReference>
<dbReference type="PANTHER" id="PTHR18841:SF0">
    <property type="entry name" value="VITELLINE MEMBRANE OUTER LAYER 1 HOMOLOG A-RELATED"/>
    <property type="match status" value="1"/>
</dbReference>
<proteinExistence type="predicted"/>
<evidence type="ECO:0000313" key="3">
    <source>
        <dbReference type="Proteomes" id="UP000612055"/>
    </source>
</evidence>
<dbReference type="InterPro" id="IPR005515">
    <property type="entry name" value="VOMI"/>
</dbReference>
<dbReference type="GO" id="GO:0005615">
    <property type="term" value="C:extracellular space"/>
    <property type="evidence" value="ECO:0007669"/>
    <property type="project" value="TreeGrafter"/>
</dbReference>
<feature type="region of interest" description="Disordered" evidence="1">
    <location>
        <begin position="222"/>
        <end position="244"/>
    </location>
</feature>
<dbReference type="Gene3D" id="2.100.10.20">
    <property type="entry name" value="Vitelline membrane outer layer protein I (VOMI)"/>
    <property type="match status" value="2"/>
</dbReference>
<sequence>MVNKCPAAFSSTLREGSYVKGFVVATGHFGDWQKNYVMCAGANGGYLPVVGFSFRLEAYQGTDRDDTALNGIKLKCQDGKIITVSEGMWGDWYPRSPEGRGVTYDCPQGQIANQVWAKIDKQRGSGFSTSILASDALGNDDVGAVGLNLWCDKGGYAVTDFDTLASSLTGQDVWVGIGTWATTTCEPGTWLCGMAVRTEANQGSSNDDSALNGISMACCKYPSPSSPPPPPVKPPPPPVALREGSYTNGVLATEGHFGNWQQNFVMCTGAKGGYLPVVGYAMRVEAYQGTSKDDTALNGIKLKCQDGKIITVSEGIWGDWYPRSPAGKTETFDCPSGQYVDAINVKLDERRGSGFSTSIFASDALGNDDVGAVGFELYCNKGDRAGIYSFNDMANAATGQDVWADIGYWQGRASCGSGKFVCGMAVRTEANQGSDSDDSALNGIELACCAF</sequence>
<keyword evidence="3" id="KW-1185">Reference proteome</keyword>
<evidence type="ECO:0000313" key="2">
    <source>
        <dbReference type="EMBL" id="KAG2497085.1"/>
    </source>
</evidence>
<dbReference type="AlphaFoldDB" id="A0A835Y6G6"/>
<organism evidence="2 3">
    <name type="scientific">Edaphochlamys debaryana</name>
    <dbReference type="NCBI Taxonomy" id="47281"/>
    <lineage>
        <taxon>Eukaryota</taxon>
        <taxon>Viridiplantae</taxon>
        <taxon>Chlorophyta</taxon>
        <taxon>core chlorophytes</taxon>
        <taxon>Chlorophyceae</taxon>
        <taxon>CS clade</taxon>
        <taxon>Chlamydomonadales</taxon>
        <taxon>Chlamydomonadales incertae sedis</taxon>
        <taxon>Edaphochlamys</taxon>
    </lineage>
</organism>
<dbReference type="Pfam" id="PF03762">
    <property type="entry name" value="VOMI"/>
    <property type="match status" value="3"/>
</dbReference>
<dbReference type="Proteomes" id="UP000612055">
    <property type="component" value="Unassembled WGS sequence"/>
</dbReference>
<gene>
    <name evidence="2" type="ORF">HYH03_005079</name>
</gene>
<reference evidence="2" key="1">
    <citation type="journal article" date="2020" name="bioRxiv">
        <title>Comparative genomics of Chlamydomonas.</title>
        <authorList>
            <person name="Craig R.J."/>
            <person name="Hasan A.R."/>
            <person name="Ness R.W."/>
            <person name="Keightley P.D."/>
        </authorList>
    </citation>
    <scope>NUCLEOTIDE SEQUENCE</scope>
    <source>
        <strain evidence="2">CCAP 11/70</strain>
    </source>
</reference>
<evidence type="ECO:0000256" key="1">
    <source>
        <dbReference type="SAM" id="MobiDB-lite"/>
    </source>
</evidence>
<dbReference type="OrthoDB" id="528822at2759"/>
<dbReference type="EMBL" id="JAEHOE010000016">
    <property type="protein sequence ID" value="KAG2497085.1"/>
    <property type="molecule type" value="Genomic_DNA"/>
</dbReference>
<protein>
    <submittedName>
        <fullName evidence="2">Uncharacterized protein</fullName>
    </submittedName>
</protein>
<dbReference type="SUPFAM" id="SSF51092">
    <property type="entry name" value="Vitelline membrane outer protein-I (VMO-I)"/>
    <property type="match status" value="2"/>
</dbReference>
<comment type="caution">
    <text evidence="2">The sequence shown here is derived from an EMBL/GenBank/DDBJ whole genome shotgun (WGS) entry which is preliminary data.</text>
</comment>
<dbReference type="InterPro" id="IPR036706">
    <property type="entry name" value="VOMI_sf"/>
</dbReference>